<dbReference type="Pfam" id="PF00255">
    <property type="entry name" value="GSHPx"/>
    <property type="match status" value="1"/>
</dbReference>
<dbReference type="SUPFAM" id="SSF52833">
    <property type="entry name" value="Thioredoxin-like"/>
    <property type="match status" value="1"/>
</dbReference>
<dbReference type="InterPro" id="IPR029759">
    <property type="entry name" value="GPX_AS"/>
</dbReference>
<dbReference type="Proteomes" id="UP000260680">
    <property type="component" value="Unassembled WGS sequence"/>
</dbReference>
<dbReference type="PRINTS" id="PR01011">
    <property type="entry name" value="GLUTPROXDASE"/>
</dbReference>
<feature type="active site" evidence="4">
    <location>
        <position position="35"/>
    </location>
</feature>
<evidence type="ECO:0000313" key="7">
    <source>
        <dbReference type="EMBL" id="RFZ78489.1"/>
    </source>
</evidence>
<dbReference type="RefSeq" id="WP_117417466.1">
    <property type="nucleotide sequence ID" value="NZ_BRPJ01000082.1"/>
</dbReference>
<evidence type="ECO:0000313" key="6">
    <source>
        <dbReference type="EMBL" id="GLB31871.1"/>
    </source>
</evidence>
<dbReference type="PIRSF" id="PIRSF000303">
    <property type="entry name" value="Glutathion_perox"/>
    <property type="match status" value="1"/>
</dbReference>
<evidence type="ECO:0000313" key="8">
    <source>
        <dbReference type="Proteomes" id="UP000260680"/>
    </source>
</evidence>
<dbReference type="InterPro" id="IPR029760">
    <property type="entry name" value="GPX_CS"/>
</dbReference>
<dbReference type="PROSITE" id="PS00460">
    <property type="entry name" value="GLUTATHIONE_PEROXID_1"/>
    <property type="match status" value="1"/>
</dbReference>
<proteinExistence type="inferred from homology"/>
<evidence type="ECO:0000256" key="2">
    <source>
        <dbReference type="ARBA" id="ARBA00022559"/>
    </source>
</evidence>
<gene>
    <name evidence="7" type="ORF">DS742_13245</name>
    <name evidence="6" type="ORF">LAD12857_37940</name>
</gene>
<keyword evidence="9" id="KW-1185">Reference proteome</keyword>
<keyword evidence="3 5" id="KW-0560">Oxidoreductase</keyword>
<dbReference type="Proteomes" id="UP001419084">
    <property type="component" value="Unassembled WGS sequence"/>
</dbReference>
<sequence>MNLYDITVKDRKGTPVTLSQYKGKTLLIVNTATGCGFTPQYKGLEALYRNYKDKGFEILDFPCNQFGHQAPGTEEEIHQFCTMNYEVSFPQFAKIEVNGPGESPLYSYLKSQQPGILGSKIKWNFTKFLVDKNGNVTNRYAPTDKPEKLEKDILALL</sequence>
<dbReference type="AlphaFoldDB" id="A0A3E2NBT4"/>
<dbReference type="InterPro" id="IPR036249">
    <property type="entry name" value="Thioredoxin-like_sf"/>
</dbReference>
<dbReference type="GO" id="GO:0034599">
    <property type="term" value="P:cellular response to oxidative stress"/>
    <property type="evidence" value="ECO:0007669"/>
    <property type="project" value="TreeGrafter"/>
</dbReference>
<dbReference type="Gene3D" id="3.40.30.10">
    <property type="entry name" value="Glutaredoxin"/>
    <property type="match status" value="1"/>
</dbReference>
<comment type="similarity">
    <text evidence="1 5">Belongs to the glutathione peroxidase family.</text>
</comment>
<keyword evidence="2 5" id="KW-0575">Peroxidase</keyword>
<dbReference type="CDD" id="cd00340">
    <property type="entry name" value="GSH_Peroxidase"/>
    <property type="match status" value="1"/>
</dbReference>
<evidence type="ECO:0000313" key="9">
    <source>
        <dbReference type="Proteomes" id="UP001419084"/>
    </source>
</evidence>
<evidence type="ECO:0000256" key="1">
    <source>
        <dbReference type="ARBA" id="ARBA00006926"/>
    </source>
</evidence>
<protein>
    <recommendedName>
        <fullName evidence="5">Glutathione peroxidase</fullName>
    </recommendedName>
</protein>
<accession>A0A3E2NBT4</accession>
<dbReference type="EMBL" id="BRPJ01000082">
    <property type="protein sequence ID" value="GLB31871.1"/>
    <property type="molecule type" value="Genomic_DNA"/>
</dbReference>
<organism evidence="7 8">
    <name type="scientific">Lacrimispora amygdalina</name>
    <dbReference type="NCBI Taxonomy" id="253257"/>
    <lineage>
        <taxon>Bacteria</taxon>
        <taxon>Bacillati</taxon>
        <taxon>Bacillota</taxon>
        <taxon>Clostridia</taxon>
        <taxon>Lachnospirales</taxon>
        <taxon>Lachnospiraceae</taxon>
        <taxon>Lacrimispora</taxon>
    </lineage>
</organism>
<comment type="caution">
    <text evidence="7">The sequence shown here is derived from an EMBL/GenBank/DDBJ whole genome shotgun (WGS) entry which is preliminary data.</text>
</comment>
<dbReference type="EMBL" id="QOHO01000036">
    <property type="protein sequence ID" value="RFZ78489.1"/>
    <property type="molecule type" value="Genomic_DNA"/>
</dbReference>
<dbReference type="PROSITE" id="PS51355">
    <property type="entry name" value="GLUTATHIONE_PEROXID_3"/>
    <property type="match status" value="1"/>
</dbReference>
<reference evidence="7 8" key="1">
    <citation type="submission" date="2018-07" db="EMBL/GenBank/DDBJ databases">
        <title>New species, Clostridium PI-S10-A1B.</title>
        <authorList>
            <person name="Krishna G."/>
            <person name="Summeta K."/>
            <person name="Shikha S."/>
            <person name="Prabhu P.B."/>
            <person name="Suresh K."/>
        </authorList>
    </citation>
    <scope>NUCLEOTIDE SEQUENCE [LARGE SCALE GENOMIC DNA]</scope>
    <source>
        <strain evidence="7 8">PI-S10-A1B</strain>
    </source>
</reference>
<evidence type="ECO:0000256" key="3">
    <source>
        <dbReference type="ARBA" id="ARBA00023002"/>
    </source>
</evidence>
<dbReference type="GO" id="GO:0004601">
    <property type="term" value="F:peroxidase activity"/>
    <property type="evidence" value="ECO:0007669"/>
    <property type="project" value="UniProtKB-KW"/>
</dbReference>
<evidence type="ECO:0000256" key="5">
    <source>
        <dbReference type="RuleBase" id="RU000499"/>
    </source>
</evidence>
<dbReference type="OrthoDB" id="9809733at2"/>
<dbReference type="PANTHER" id="PTHR11592">
    <property type="entry name" value="GLUTATHIONE PEROXIDASE"/>
    <property type="match status" value="1"/>
</dbReference>
<evidence type="ECO:0000256" key="4">
    <source>
        <dbReference type="PIRSR" id="PIRSR000303-1"/>
    </source>
</evidence>
<dbReference type="FunFam" id="3.40.30.10:FF:000010">
    <property type="entry name" value="Glutathione peroxidase"/>
    <property type="match status" value="1"/>
</dbReference>
<reference evidence="6 9" key="2">
    <citation type="journal article" date="2024" name="Int. J. Syst. Evol. Microbiol.">
        <title>Lacrimispora brassicae sp. nov. isolated from fermented cabbage, and proposal of Clostridium indicum Gundawar et al. 2019 and Clostridium methoxybenzovorans Mechichi et al. 1999 as heterotypic synonyms of Lacrimispora amygdalina (Parshina et al. 2003) Haas and Blanchard 2020 and Lacrimispora indolis (McClung and McCoy 1957) Haas and Blanchard 2020, respectively.</title>
        <authorList>
            <person name="Kobayashi H."/>
            <person name="Tanizawa Y."/>
            <person name="Sakamoto M."/>
            <person name="Ohkuma M."/>
            <person name="Tohno M."/>
        </authorList>
    </citation>
    <scope>NUCLEOTIDE SEQUENCE [LARGE SCALE GENOMIC DNA]</scope>
    <source>
        <strain evidence="6 9">DSM 12857</strain>
    </source>
</reference>
<dbReference type="InterPro" id="IPR000889">
    <property type="entry name" value="Glutathione_peroxidase"/>
</dbReference>
<name>A0A3E2NBT4_9FIRM</name>
<dbReference type="PROSITE" id="PS00763">
    <property type="entry name" value="GLUTATHIONE_PEROXID_2"/>
    <property type="match status" value="1"/>
</dbReference>
<dbReference type="PANTHER" id="PTHR11592:SF78">
    <property type="entry name" value="GLUTATHIONE PEROXIDASE"/>
    <property type="match status" value="1"/>
</dbReference>